<comment type="caution">
    <text evidence="2">The sequence shown here is derived from an EMBL/GenBank/DDBJ whole genome shotgun (WGS) entry which is preliminary data.</text>
</comment>
<protein>
    <recommendedName>
        <fullName evidence="4">Secreted protein</fullName>
    </recommendedName>
</protein>
<organism evidence="2 3">
    <name type="scientific">Gossypium anomalum</name>
    <dbReference type="NCBI Taxonomy" id="47600"/>
    <lineage>
        <taxon>Eukaryota</taxon>
        <taxon>Viridiplantae</taxon>
        <taxon>Streptophyta</taxon>
        <taxon>Embryophyta</taxon>
        <taxon>Tracheophyta</taxon>
        <taxon>Spermatophyta</taxon>
        <taxon>Magnoliopsida</taxon>
        <taxon>eudicotyledons</taxon>
        <taxon>Gunneridae</taxon>
        <taxon>Pentapetalae</taxon>
        <taxon>rosids</taxon>
        <taxon>malvids</taxon>
        <taxon>Malvales</taxon>
        <taxon>Malvaceae</taxon>
        <taxon>Malvoideae</taxon>
        <taxon>Gossypium</taxon>
    </lineage>
</organism>
<proteinExistence type="predicted"/>
<evidence type="ECO:0000313" key="2">
    <source>
        <dbReference type="EMBL" id="KAG8478419.1"/>
    </source>
</evidence>
<feature type="chain" id="PRO_5035329548" description="Secreted protein" evidence="1">
    <location>
        <begin position="22"/>
        <end position="80"/>
    </location>
</feature>
<keyword evidence="3" id="KW-1185">Reference proteome</keyword>
<reference evidence="2 3" key="1">
    <citation type="journal article" date="2021" name="bioRxiv">
        <title>The Gossypium anomalum genome as a resource for cotton improvement and evolutionary analysis of hybrid incompatibility.</title>
        <authorList>
            <person name="Grover C.E."/>
            <person name="Yuan D."/>
            <person name="Arick M.A."/>
            <person name="Miller E.R."/>
            <person name="Hu G."/>
            <person name="Peterson D.G."/>
            <person name="Wendel J.F."/>
            <person name="Udall J.A."/>
        </authorList>
    </citation>
    <scope>NUCLEOTIDE SEQUENCE [LARGE SCALE GENOMIC DNA]</scope>
    <source>
        <strain evidence="2">JFW-Udall</strain>
        <tissue evidence="2">Leaf</tissue>
    </source>
</reference>
<name>A0A8J6CN44_9ROSI</name>
<accession>A0A8J6CN44</accession>
<evidence type="ECO:0000313" key="3">
    <source>
        <dbReference type="Proteomes" id="UP000701853"/>
    </source>
</evidence>
<dbReference type="AlphaFoldDB" id="A0A8J6CN44"/>
<evidence type="ECO:0008006" key="4">
    <source>
        <dbReference type="Google" id="ProtNLM"/>
    </source>
</evidence>
<dbReference type="EMBL" id="JAHUZN010000011">
    <property type="protein sequence ID" value="KAG8478419.1"/>
    <property type="molecule type" value="Genomic_DNA"/>
</dbReference>
<feature type="signal peptide" evidence="1">
    <location>
        <begin position="1"/>
        <end position="21"/>
    </location>
</feature>
<dbReference type="Proteomes" id="UP000701853">
    <property type="component" value="Chromosome 11"/>
</dbReference>
<keyword evidence="1" id="KW-0732">Signal</keyword>
<evidence type="ECO:0000256" key="1">
    <source>
        <dbReference type="SAM" id="SignalP"/>
    </source>
</evidence>
<sequence>MQVFMFSFFSFFFFASHIFLSEVFNCYLKSVDIVSFLHPGENPTRIVNFLTLITLTKPLPSGWDSIVRQDKVCIYIYYSD</sequence>
<gene>
    <name evidence="2" type="ORF">CXB51_028188</name>
</gene>